<dbReference type="InterPro" id="IPR006977">
    <property type="entry name" value="Yip1_dom"/>
</dbReference>
<reference evidence="7 8" key="1">
    <citation type="submission" date="2020-01" db="EMBL/GenBank/DDBJ databases">
        <authorList>
            <person name="Chen J."/>
            <person name="Zhu S."/>
            <person name="Yang J."/>
        </authorList>
    </citation>
    <scope>NUCLEOTIDE SEQUENCE [LARGE SCALE GENOMIC DNA]</scope>
    <source>
        <strain evidence="7 8">345S023</strain>
    </source>
</reference>
<name>A0A7X5LKP0_9ALTE</name>
<organism evidence="7 8">
    <name type="scientific">Alteromonas profundi</name>
    <dbReference type="NCBI Taxonomy" id="2696062"/>
    <lineage>
        <taxon>Bacteria</taxon>
        <taxon>Pseudomonadati</taxon>
        <taxon>Pseudomonadota</taxon>
        <taxon>Gammaproteobacteria</taxon>
        <taxon>Alteromonadales</taxon>
        <taxon>Alteromonadaceae</taxon>
        <taxon>Alteromonas/Salinimonas group</taxon>
        <taxon>Alteromonas</taxon>
    </lineage>
</organism>
<feature type="transmembrane region" description="Helical" evidence="5">
    <location>
        <begin position="179"/>
        <end position="201"/>
    </location>
</feature>
<evidence type="ECO:0000256" key="4">
    <source>
        <dbReference type="ARBA" id="ARBA00023136"/>
    </source>
</evidence>
<keyword evidence="3 5" id="KW-1133">Transmembrane helix</keyword>
<comment type="subcellular location">
    <subcellularLocation>
        <location evidence="1">Membrane</location>
        <topology evidence="1">Multi-pass membrane protein</topology>
    </subcellularLocation>
</comment>
<keyword evidence="8" id="KW-1185">Reference proteome</keyword>
<feature type="domain" description="Yip1" evidence="6">
    <location>
        <begin position="14"/>
        <end position="230"/>
    </location>
</feature>
<dbReference type="AlphaFoldDB" id="A0A7X5LKP0"/>
<evidence type="ECO:0000256" key="2">
    <source>
        <dbReference type="ARBA" id="ARBA00022692"/>
    </source>
</evidence>
<keyword evidence="4 5" id="KW-0472">Membrane</keyword>
<feature type="transmembrane region" description="Helical" evidence="5">
    <location>
        <begin position="213"/>
        <end position="232"/>
    </location>
</feature>
<protein>
    <submittedName>
        <fullName evidence="7">YIP1 family protein</fullName>
    </submittedName>
</protein>
<dbReference type="GO" id="GO:0016020">
    <property type="term" value="C:membrane"/>
    <property type="evidence" value="ECO:0007669"/>
    <property type="project" value="UniProtKB-SubCell"/>
</dbReference>
<feature type="transmembrane region" description="Helical" evidence="5">
    <location>
        <begin position="87"/>
        <end position="110"/>
    </location>
</feature>
<evidence type="ECO:0000313" key="7">
    <source>
        <dbReference type="EMBL" id="NDV91106.1"/>
    </source>
</evidence>
<evidence type="ECO:0000256" key="5">
    <source>
        <dbReference type="SAM" id="Phobius"/>
    </source>
</evidence>
<accession>A0A7X5LKP0</accession>
<proteinExistence type="predicted"/>
<dbReference type="Proteomes" id="UP000470213">
    <property type="component" value="Unassembled WGS sequence"/>
</dbReference>
<dbReference type="Pfam" id="PF04893">
    <property type="entry name" value="Yip1"/>
    <property type="match status" value="1"/>
</dbReference>
<keyword evidence="2 5" id="KW-0812">Transmembrane</keyword>
<dbReference type="EMBL" id="JAAAWN010000008">
    <property type="protein sequence ID" value="NDV91106.1"/>
    <property type="molecule type" value="Genomic_DNA"/>
</dbReference>
<dbReference type="RefSeq" id="WP_163084693.1">
    <property type="nucleotide sequence ID" value="NZ_JAAAWN010000008.1"/>
</dbReference>
<evidence type="ECO:0000313" key="8">
    <source>
        <dbReference type="Proteomes" id="UP000470213"/>
    </source>
</evidence>
<feature type="transmembrane region" description="Helical" evidence="5">
    <location>
        <begin position="130"/>
        <end position="150"/>
    </location>
</feature>
<evidence type="ECO:0000256" key="1">
    <source>
        <dbReference type="ARBA" id="ARBA00004141"/>
    </source>
</evidence>
<feature type="transmembrane region" description="Helical" evidence="5">
    <location>
        <begin position="31"/>
        <end position="51"/>
    </location>
</feature>
<feature type="transmembrane region" description="Helical" evidence="5">
    <location>
        <begin position="157"/>
        <end position="173"/>
    </location>
</feature>
<evidence type="ECO:0000259" key="6">
    <source>
        <dbReference type="Pfam" id="PF04893"/>
    </source>
</evidence>
<sequence>MHTVTNPLQACNDIYFKPGGVFTAVGEKNNWSWLAFIIVLLMAILPQYLYVHFVDITWYQDLLISAEGDLSPAEIDARRGFMTQSSFMAQHVIGTAIGFIIINAILAVYLHLCTRNDDSHVFGFTDWYGFTWWVSMPIVFSSLVSVVILLLSDNHQVAPSVLAPLSLAYLFGVEVTSKWYGLLTAINLVSIWTIYLTTVGVARWTSFSTQKSLIIAAAPTVIITTIYLVVTIL</sequence>
<evidence type="ECO:0000256" key="3">
    <source>
        <dbReference type="ARBA" id="ARBA00022989"/>
    </source>
</evidence>
<comment type="caution">
    <text evidence="7">The sequence shown here is derived from an EMBL/GenBank/DDBJ whole genome shotgun (WGS) entry which is preliminary data.</text>
</comment>
<gene>
    <name evidence="7" type="ORF">GTH32_07900</name>
</gene>